<evidence type="ECO:0000256" key="1">
    <source>
        <dbReference type="ARBA" id="ARBA00004651"/>
    </source>
</evidence>
<dbReference type="InterPro" id="IPR032689">
    <property type="entry name" value="TraG-D_C"/>
</dbReference>
<dbReference type="GO" id="GO:0005886">
    <property type="term" value="C:plasma membrane"/>
    <property type="evidence" value="ECO:0007669"/>
    <property type="project" value="UniProtKB-SubCell"/>
</dbReference>
<keyword evidence="5 6" id="KW-0472">Membrane</keyword>
<evidence type="ECO:0000256" key="2">
    <source>
        <dbReference type="ARBA" id="ARBA00022475"/>
    </source>
</evidence>
<feature type="transmembrane region" description="Helical" evidence="6">
    <location>
        <begin position="20"/>
        <end position="42"/>
    </location>
</feature>
<feature type="domain" description="TraD/TraG TraM recognition site" evidence="7">
    <location>
        <begin position="418"/>
        <end position="536"/>
    </location>
</feature>
<dbReference type="InterPro" id="IPR027417">
    <property type="entry name" value="P-loop_NTPase"/>
</dbReference>
<dbReference type="PANTHER" id="PTHR37937:SF1">
    <property type="entry name" value="CONJUGATIVE TRANSFER: DNA TRANSPORT"/>
    <property type="match status" value="1"/>
</dbReference>
<dbReference type="PANTHER" id="PTHR37937">
    <property type="entry name" value="CONJUGATIVE TRANSFER: DNA TRANSPORT"/>
    <property type="match status" value="1"/>
</dbReference>
<dbReference type="Gene3D" id="3.40.50.300">
    <property type="entry name" value="P-loop containing nucleotide triphosphate hydrolases"/>
    <property type="match status" value="1"/>
</dbReference>
<dbReference type="Proteomes" id="UP000575985">
    <property type="component" value="Unassembled WGS sequence"/>
</dbReference>
<dbReference type="CDD" id="cd01127">
    <property type="entry name" value="TrwB_TraG_TraD_VirD4"/>
    <property type="match status" value="1"/>
</dbReference>
<dbReference type="SUPFAM" id="SSF52540">
    <property type="entry name" value="P-loop containing nucleoside triphosphate hydrolases"/>
    <property type="match status" value="1"/>
</dbReference>
<keyword evidence="9" id="KW-1185">Reference proteome</keyword>
<dbReference type="RefSeq" id="WP_338119787.1">
    <property type="nucleotide sequence ID" value="NZ_JACCFO010000001.1"/>
</dbReference>
<dbReference type="InterPro" id="IPR051539">
    <property type="entry name" value="T4SS-coupling_protein"/>
</dbReference>
<protein>
    <submittedName>
        <fullName evidence="8">Type IV secretory pathway TraG/TraD family ATPase VirD4</fullName>
    </submittedName>
</protein>
<dbReference type="EMBL" id="JACCFO010000001">
    <property type="protein sequence ID" value="NYI97339.1"/>
    <property type="molecule type" value="Genomic_DNA"/>
</dbReference>
<evidence type="ECO:0000313" key="9">
    <source>
        <dbReference type="Proteomes" id="UP000575985"/>
    </source>
</evidence>
<organism evidence="8 9">
    <name type="scientific">Streptomonospora nanhaiensis</name>
    <dbReference type="NCBI Taxonomy" id="1323731"/>
    <lineage>
        <taxon>Bacteria</taxon>
        <taxon>Bacillati</taxon>
        <taxon>Actinomycetota</taxon>
        <taxon>Actinomycetes</taxon>
        <taxon>Streptosporangiales</taxon>
        <taxon>Nocardiopsidaceae</taxon>
        <taxon>Streptomonospora</taxon>
    </lineage>
</organism>
<dbReference type="Pfam" id="PF12696">
    <property type="entry name" value="TraG-D_C"/>
    <property type="match status" value="1"/>
</dbReference>
<gene>
    <name evidence="8" type="ORF">HNR12_003616</name>
</gene>
<name>A0A853BNX3_9ACTN</name>
<feature type="transmembrane region" description="Helical" evidence="6">
    <location>
        <begin position="76"/>
        <end position="96"/>
    </location>
</feature>
<evidence type="ECO:0000256" key="4">
    <source>
        <dbReference type="ARBA" id="ARBA00022989"/>
    </source>
</evidence>
<dbReference type="AlphaFoldDB" id="A0A853BNX3"/>
<comment type="caution">
    <text evidence="8">The sequence shown here is derived from an EMBL/GenBank/DDBJ whole genome shotgun (WGS) entry which is preliminary data.</text>
</comment>
<accession>A0A853BNX3</accession>
<proteinExistence type="predicted"/>
<evidence type="ECO:0000256" key="5">
    <source>
        <dbReference type="ARBA" id="ARBA00023136"/>
    </source>
</evidence>
<reference evidence="8 9" key="1">
    <citation type="submission" date="2020-07" db="EMBL/GenBank/DDBJ databases">
        <title>Sequencing the genomes of 1000 actinobacteria strains.</title>
        <authorList>
            <person name="Klenk H.-P."/>
        </authorList>
    </citation>
    <scope>NUCLEOTIDE SEQUENCE [LARGE SCALE GENOMIC DNA]</scope>
    <source>
        <strain evidence="8 9">DSM 45927</strain>
    </source>
</reference>
<sequence>MANSNRRGRQPGTMSTEAILVWIGLVAAVALLGGGWASLHLANLAADSPQDVPLNPFSVFFALATGTVVWTPGATVAALGLAASAVGAVAGTVLGLRRRRRMRTRVDGAATYLATPADLAALTAEGAGATARRLGVRDAPGVPIGRALGSGRMLYGSWEDMHVDIWGPRTGKTTSRAIPAVLAAPAASSVLVTSNKRDAADATREVRAHTTGNRPWVFDPQSIATEEPTWWWDPLSYVTDEVKAAQLAGHFAAGSREAGARADAYFDGEGRNLLAGLLLAAALDQRPITDVYTWLTRPTDDTAVGILADAGYPLQADGVAGVVNAPDKQRAGVFGTASQMAHCLTNRRIHPWITRQGPDDDRPHFDPYAFARGGHTLYSLSKEGAGTAGPLVTALTVAVVEAAEEIASAAPGGRLPVPLLGVLDEVANVCKWSELPNQYSHYGSRGIVLMAILQSWSQGVEVWGQEGMRKLWSAANIKVYGGGVSETGFLQELSQLIGDYDRTSVSASTSRDGRSTTRQLTNQNTLDVADLGAMPRGRAVCIASGVPPTLIETVPWMRGPHAEAVRASIAAHEPKGSQ</sequence>
<keyword evidence="4 6" id="KW-1133">Transmembrane helix</keyword>
<evidence type="ECO:0000256" key="6">
    <source>
        <dbReference type="SAM" id="Phobius"/>
    </source>
</evidence>
<keyword evidence="2" id="KW-1003">Cell membrane</keyword>
<keyword evidence="3 6" id="KW-0812">Transmembrane</keyword>
<comment type="subcellular location">
    <subcellularLocation>
        <location evidence="1">Cell membrane</location>
        <topology evidence="1">Multi-pass membrane protein</topology>
    </subcellularLocation>
</comment>
<evidence type="ECO:0000313" key="8">
    <source>
        <dbReference type="EMBL" id="NYI97339.1"/>
    </source>
</evidence>
<evidence type="ECO:0000259" key="7">
    <source>
        <dbReference type="Pfam" id="PF12696"/>
    </source>
</evidence>
<evidence type="ECO:0000256" key="3">
    <source>
        <dbReference type="ARBA" id="ARBA00022692"/>
    </source>
</evidence>